<name>A0A392UR57_9FABA</name>
<dbReference type="GO" id="GO:0016301">
    <property type="term" value="F:kinase activity"/>
    <property type="evidence" value="ECO:0007669"/>
    <property type="project" value="UniProtKB-KW"/>
</dbReference>
<dbReference type="Proteomes" id="UP000265520">
    <property type="component" value="Unassembled WGS sequence"/>
</dbReference>
<dbReference type="EMBL" id="LXQA010856859">
    <property type="protein sequence ID" value="MCI74265.1"/>
    <property type="molecule type" value="Genomic_DNA"/>
</dbReference>
<protein>
    <submittedName>
        <fullName evidence="1">Wall associated kinase-like protein</fullName>
    </submittedName>
</protein>
<reference evidence="1 2" key="1">
    <citation type="journal article" date="2018" name="Front. Plant Sci.">
        <title>Red Clover (Trifolium pratense) and Zigzag Clover (T. medium) - A Picture of Genomic Similarities and Differences.</title>
        <authorList>
            <person name="Dluhosova J."/>
            <person name="Istvanek J."/>
            <person name="Nedelnik J."/>
            <person name="Repkova J."/>
        </authorList>
    </citation>
    <scope>NUCLEOTIDE SEQUENCE [LARGE SCALE GENOMIC DNA]</scope>
    <source>
        <strain evidence="2">cv. 10/8</strain>
        <tissue evidence="1">Leaf</tissue>
    </source>
</reference>
<dbReference type="Gene3D" id="3.30.200.20">
    <property type="entry name" value="Phosphorylase Kinase, domain 1"/>
    <property type="match status" value="1"/>
</dbReference>
<organism evidence="1 2">
    <name type="scientific">Trifolium medium</name>
    <dbReference type="NCBI Taxonomy" id="97028"/>
    <lineage>
        <taxon>Eukaryota</taxon>
        <taxon>Viridiplantae</taxon>
        <taxon>Streptophyta</taxon>
        <taxon>Embryophyta</taxon>
        <taxon>Tracheophyta</taxon>
        <taxon>Spermatophyta</taxon>
        <taxon>Magnoliopsida</taxon>
        <taxon>eudicotyledons</taxon>
        <taxon>Gunneridae</taxon>
        <taxon>Pentapetalae</taxon>
        <taxon>rosids</taxon>
        <taxon>fabids</taxon>
        <taxon>Fabales</taxon>
        <taxon>Fabaceae</taxon>
        <taxon>Papilionoideae</taxon>
        <taxon>50 kb inversion clade</taxon>
        <taxon>NPAAA clade</taxon>
        <taxon>Hologalegina</taxon>
        <taxon>IRL clade</taxon>
        <taxon>Trifolieae</taxon>
        <taxon>Trifolium</taxon>
    </lineage>
</organism>
<feature type="non-terminal residue" evidence="1">
    <location>
        <position position="1"/>
    </location>
</feature>
<sequence length="43" mass="4624">GLLLQQQIGRHGGSTETAKHFTLEELKEATNNFDEGKILGQGG</sequence>
<keyword evidence="2" id="KW-1185">Reference proteome</keyword>
<accession>A0A392UR57</accession>
<comment type="caution">
    <text evidence="1">The sequence shown here is derived from an EMBL/GenBank/DDBJ whole genome shotgun (WGS) entry which is preliminary data.</text>
</comment>
<evidence type="ECO:0000313" key="1">
    <source>
        <dbReference type="EMBL" id="MCI74265.1"/>
    </source>
</evidence>
<dbReference type="AlphaFoldDB" id="A0A392UR57"/>
<proteinExistence type="predicted"/>
<evidence type="ECO:0000313" key="2">
    <source>
        <dbReference type="Proteomes" id="UP000265520"/>
    </source>
</evidence>
<keyword evidence="1" id="KW-0808">Transferase</keyword>
<keyword evidence="1" id="KW-0418">Kinase</keyword>